<dbReference type="Pfam" id="PF26036">
    <property type="entry name" value="Peptidase_inhib_put"/>
    <property type="match status" value="1"/>
</dbReference>
<organism evidence="2 3">
    <name type="scientific">Halovivax cerinus</name>
    <dbReference type="NCBI Taxonomy" id="1487865"/>
    <lineage>
        <taxon>Archaea</taxon>
        <taxon>Methanobacteriati</taxon>
        <taxon>Methanobacteriota</taxon>
        <taxon>Stenosarchaea group</taxon>
        <taxon>Halobacteria</taxon>
        <taxon>Halobacteriales</taxon>
        <taxon>Natrialbaceae</taxon>
        <taxon>Halovivax</taxon>
    </lineage>
</organism>
<reference evidence="2 3" key="1">
    <citation type="journal article" date="2019" name="Int. J. Syst. Evol. Microbiol.">
        <title>The Global Catalogue of Microorganisms (GCM) 10K type strain sequencing project: providing services to taxonomists for standard genome sequencing and annotation.</title>
        <authorList>
            <consortium name="The Broad Institute Genomics Platform"/>
            <consortium name="The Broad Institute Genome Sequencing Center for Infectious Disease"/>
            <person name="Wu L."/>
            <person name="Ma J."/>
        </authorList>
    </citation>
    <scope>NUCLEOTIDE SEQUENCE [LARGE SCALE GENOMIC DNA]</scope>
    <source>
        <strain evidence="2 3">IBRC-M 10256</strain>
    </source>
</reference>
<dbReference type="InterPro" id="IPR058957">
    <property type="entry name" value="Peptidase_inhib_put_dom"/>
</dbReference>
<sequence length="98" mass="10342">MPAYVDPAVEALRESSGEGTVRLLLGVIGDRDEITSAVTDSDASVIDRIGHSALLVEAPKSSVEALCSLDGISSVELDHDDVAVLNRGNGRSRPRLTR</sequence>
<gene>
    <name evidence="2" type="ORF">ACFOUR_14870</name>
</gene>
<evidence type="ECO:0000313" key="3">
    <source>
        <dbReference type="Proteomes" id="UP001595846"/>
    </source>
</evidence>
<accession>A0ABD5NRU2</accession>
<dbReference type="GeneID" id="73902269"/>
<dbReference type="EMBL" id="JBHSAQ010000013">
    <property type="protein sequence ID" value="MFC3959644.1"/>
    <property type="molecule type" value="Genomic_DNA"/>
</dbReference>
<feature type="domain" description="Putative peptidase inhibitor" evidence="1">
    <location>
        <begin position="4"/>
        <end position="81"/>
    </location>
</feature>
<name>A0ABD5NRU2_9EURY</name>
<keyword evidence="3" id="KW-1185">Reference proteome</keyword>
<evidence type="ECO:0000259" key="1">
    <source>
        <dbReference type="Pfam" id="PF26036"/>
    </source>
</evidence>
<proteinExistence type="predicted"/>
<dbReference type="Proteomes" id="UP001595846">
    <property type="component" value="Unassembled WGS sequence"/>
</dbReference>
<comment type="caution">
    <text evidence="2">The sequence shown here is derived from an EMBL/GenBank/DDBJ whole genome shotgun (WGS) entry which is preliminary data.</text>
</comment>
<dbReference type="RefSeq" id="WP_256533157.1">
    <property type="nucleotide sequence ID" value="NZ_CP101824.1"/>
</dbReference>
<evidence type="ECO:0000313" key="2">
    <source>
        <dbReference type="EMBL" id="MFC3959644.1"/>
    </source>
</evidence>
<protein>
    <recommendedName>
        <fullName evidence="1">Putative peptidase inhibitor domain-containing protein</fullName>
    </recommendedName>
</protein>
<dbReference type="AlphaFoldDB" id="A0ABD5NRU2"/>